<protein>
    <recommendedName>
        <fullName evidence="10">Potassium channel domain-containing protein</fullName>
    </recommendedName>
</protein>
<keyword evidence="6 9" id="KW-0472">Membrane</keyword>
<evidence type="ECO:0000313" key="11">
    <source>
        <dbReference type="EMBL" id="EJK75850.1"/>
    </source>
</evidence>
<dbReference type="SUPFAM" id="SSF81324">
    <property type="entry name" value="Voltage-gated potassium channels"/>
    <property type="match status" value="2"/>
</dbReference>
<sequence length="658" mass="72721">MAAASCEEPSHRVDGEHRGEPEEVGTFCNDGDNSDDNSAAAAPTTTASTGPPEPEPEQDYMSALPPADTEGCDRDGGVDRRNSSLQTQQVDDADGRTDVRLESATSLETVTDDVSCSTTPSEEPASSECDDENDDSCRGGGSPQVIKSEERAEGSQSKDDQHVPPEHTTSPQAPPLPNQPSPDSQKKRESTDGTEFGEFVSRTEEAWNPFDGGDICPTEFCIDEDDEPPMSATLAFKRKASTSSQSKQEELDSLRRVFDSEYERALEDQDISWKARYGATRLSFLVSALMMVAYLWLGCMFYSSEADWSIPDALLFTVYTVTTVGYGGPQPLPNTAAFHAFTSFYVIAGISLVTVLGAHTYQLVTLEANRIRANPWRKRRQSAQGIASDGFQQEQENANSYREQFMNELEDFTKQQPFLEAFIARLKSFRTYLRTTKSGKVLAVVLPFVGMILLGAIVVGTIEEWTPLESIYWSIVTLTTVGYGDYVPTKDSSVWFCTLFFVPTSLFFLSFLLAHVANTYIRLHAIHVARLEKKMRRKNERRRMDAERAEKARRNAEAAAGDDHDTSSTEQSAQSNDSTPNIDSMEGGFTTMFTTEDDDAHGSPTKTTGLFGDQTGNIEEGSSHSNQFASDTSPGARYRENIIRNKVRELNLVLCVQH</sequence>
<name>K0TEM5_THAOC</name>
<feature type="compositionally biased region" description="Polar residues" evidence="8">
    <location>
        <begin position="103"/>
        <end position="114"/>
    </location>
</feature>
<dbReference type="GO" id="GO:0030322">
    <property type="term" value="P:stabilization of membrane potential"/>
    <property type="evidence" value="ECO:0007669"/>
    <property type="project" value="TreeGrafter"/>
</dbReference>
<evidence type="ECO:0000256" key="2">
    <source>
        <dbReference type="ARBA" id="ARBA00022448"/>
    </source>
</evidence>
<evidence type="ECO:0000256" key="5">
    <source>
        <dbReference type="ARBA" id="ARBA00023065"/>
    </source>
</evidence>
<feature type="transmembrane region" description="Helical" evidence="9">
    <location>
        <begin position="336"/>
        <end position="358"/>
    </location>
</feature>
<dbReference type="Pfam" id="PF07885">
    <property type="entry name" value="Ion_trans_2"/>
    <property type="match status" value="2"/>
</dbReference>
<keyword evidence="7" id="KW-0407">Ion channel</keyword>
<proteinExistence type="predicted"/>
<feature type="compositionally biased region" description="Basic and acidic residues" evidence="8">
    <location>
        <begin position="542"/>
        <end position="567"/>
    </location>
</feature>
<evidence type="ECO:0000256" key="7">
    <source>
        <dbReference type="ARBA" id="ARBA00023303"/>
    </source>
</evidence>
<comment type="caution">
    <text evidence="11">The sequence shown here is derived from an EMBL/GenBank/DDBJ whole genome shotgun (WGS) entry which is preliminary data.</text>
</comment>
<dbReference type="PANTHER" id="PTHR11003:SF291">
    <property type="entry name" value="IP11374P"/>
    <property type="match status" value="1"/>
</dbReference>
<feature type="region of interest" description="Disordered" evidence="8">
    <location>
        <begin position="537"/>
        <end position="633"/>
    </location>
</feature>
<dbReference type="InterPro" id="IPR003280">
    <property type="entry name" value="2pore_dom_K_chnl"/>
</dbReference>
<evidence type="ECO:0000259" key="10">
    <source>
        <dbReference type="Pfam" id="PF07885"/>
    </source>
</evidence>
<evidence type="ECO:0000256" key="8">
    <source>
        <dbReference type="SAM" id="MobiDB-lite"/>
    </source>
</evidence>
<feature type="transmembrane region" description="Helical" evidence="9">
    <location>
        <begin position="282"/>
        <end position="303"/>
    </location>
</feature>
<feature type="compositionally biased region" description="Low complexity" evidence="8">
    <location>
        <begin position="36"/>
        <end position="50"/>
    </location>
</feature>
<evidence type="ECO:0000256" key="3">
    <source>
        <dbReference type="ARBA" id="ARBA00022692"/>
    </source>
</evidence>
<dbReference type="Proteomes" id="UP000266841">
    <property type="component" value="Unassembled WGS sequence"/>
</dbReference>
<dbReference type="Gene3D" id="1.10.287.70">
    <property type="match status" value="2"/>
</dbReference>
<dbReference type="InterPro" id="IPR013099">
    <property type="entry name" value="K_chnl_dom"/>
</dbReference>
<feature type="compositionally biased region" description="Basic and acidic residues" evidence="8">
    <location>
        <begin position="71"/>
        <end position="82"/>
    </location>
</feature>
<dbReference type="AlphaFoldDB" id="K0TEM5"/>
<accession>K0TEM5</accession>
<dbReference type="GO" id="GO:0015271">
    <property type="term" value="F:outward rectifier potassium channel activity"/>
    <property type="evidence" value="ECO:0007669"/>
    <property type="project" value="TreeGrafter"/>
</dbReference>
<evidence type="ECO:0000256" key="9">
    <source>
        <dbReference type="SAM" id="Phobius"/>
    </source>
</evidence>
<dbReference type="EMBL" id="AGNL01002689">
    <property type="protein sequence ID" value="EJK75850.1"/>
    <property type="molecule type" value="Genomic_DNA"/>
</dbReference>
<evidence type="ECO:0000256" key="1">
    <source>
        <dbReference type="ARBA" id="ARBA00004141"/>
    </source>
</evidence>
<keyword evidence="2" id="KW-0813">Transport</keyword>
<feature type="transmembrane region" description="Helical" evidence="9">
    <location>
        <begin position="493"/>
        <end position="514"/>
    </location>
</feature>
<keyword evidence="3 9" id="KW-0812">Transmembrane</keyword>
<organism evidence="11 12">
    <name type="scientific">Thalassiosira oceanica</name>
    <name type="common">Marine diatom</name>
    <dbReference type="NCBI Taxonomy" id="159749"/>
    <lineage>
        <taxon>Eukaryota</taxon>
        <taxon>Sar</taxon>
        <taxon>Stramenopiles</taxon>
        <taxon>Ochrophyta</taxon>
        <taxon>Bacillariophyta</taxon>
        <taxon>Coscinodiscophyceae</taxon>
        <taxon>Thalassiosirophycidae</taxon>
        <taxon>Thalassiosirales</taxon>
        <taxon>Thalassiosiraceae</taxon>
        <taxon>Thalassiosira</taxon>
    </lineage>
</organism>
<gene>
    <name evidence="11" type="ORF">THAOC_02415</name>
</gene>
<keyword evidence="12" id="KW-1185">Reference proteome</keyword>
<evidence type="ECO:0000256" key="6">
    <source>
        <dbReference type="ARBA" id="ARBA00023136"/>
    </source>
</evidence>
<dbReference type="eggNOG" id="KOG1418">
    <property type="taxonomic scope" value="Eukaryota"/>
</dbReference>
<evidence type="ECO:0000313" key="12">
    <source>
        <dbReference type="Proteomes" id="UP000266841"/>
    </source>
</evidence>
<feature type="compositionally biased region" description="Basic and acidic residues" evidence="8">
    <location>
        <begin position="147"/>
        <end position="165"/>
    </location>
</feature>
<feature type="domain" description="Potassium channel" evidence="10">
    <location>
        <begin position="290"/>
        <end position="356"/>
    </location>
</feature>
<evidence type="ECO:0000256" key="4">
    <source>
        <dbReference type="ARBA" id="ARBA00022989"/>
    </source>
</evidence>
<dbReference type="GO" id="GO:0022841">
    <property type="term" value="F:potassium ion leak channel activity"/>
    <property type="evidence" value="ECO:0007669"/>
    <property type="project" value="TreeGrafter"/>
</dbReference>
<reference evidence="11 12" key="1">
    <citation type="journal article" date="2012" name="Genome Biol.">
        <title>Genome and low-iron response of an oceanic diatom adapted to chronic iron limitation.</title>
        <authorList>
            <person name="Lommer M."/>
            <person name="Specht M."/>
            <person name="Roy A.S."/>
            <person name="Kraemer L."/>
            <person name="Andreson R."/>
            <person name="Gutowska M.A."/>
            <person name="Wolf J."/>
            <person name="Bergner S.V."/>
            <person name="Schilhabel M.B."/>
            <person name="Klostermeier U.C."/>
            <person name="Beiko R.G."/>
            <person name="Rosenstiel P."/>
            <person name="Hippler M."/>
            <person name="Laroche J."/>
        </authorList>
    </citation>
    <scope>NUCLEOTIDE SEQUENCE [LARGE SCALE GENOMIC DNA]</scope>
    <source>
        <strain evidence="11 12">CCMP1005</strain>
    </source>
</reference>
<dbReference type="PANTHER" id="PTHR11003">
    <property type="entry name" value="POTASSIUM CHANNEL, SUBFAMILY K"/>
    <property type="match status" value="1"/>
</dbReference>
<feature type="compositionally biased region" description="Polar residues" evidence="8">
    <location>
        <begin position="568"/>
        <end position="582"/>
    </location>
</feature>
<dbReference type="OrthoDB" id="415460at2759"/>
<feature type="region of interest" description="Disordered" evidence="8">
    <location>
        <begin position="1"/>
        <end position="204"/>
    </location>
</feature>
<feature type="compositionally biased region" description="Low complexity" evidence="8">
    <location>
        <begin position="115"/>
        <end position="127"/>
    </location>
</feature>
<keyword evidence="5" id="KW-0406">Ion transport</keyword>
<comment type="subcellular location">
    <subcellularLocation>
        <location evidence="1">Membrane</location>
        <topology evidence="1">Multi-pass membrane protein</topology>
    </subcellularLocation>
</comment>
<feature type="domain" description="Potassium channel" evidence="10">
    <location>
        <begin position="451"/>
        <end position="519"/>
    </location>
</feature>
<keyword evidence="4 9" id="KW-1133">Transmembrane helix</keyword>
<feature type="transmembrane region" description="Helical" evidence="9">
    <location>
        <begin position="441"/>
        <end position="462"/>
    </location>
</feature>
<feature type="compositionally biased region" description="Basic and acidic residues" evidence="8">
    <location>
        <begin position="8"/>
        <end position="21"/>
    </location>
</feature>
<feature type="compositionally biased region" description="Polar residues" evidence="8">
    <location>
        <begin position="623"/>
        <end position="633"/>
    </location>
</feature>
<dbReference type="GO" id="GO:0005886">
    <property type="term" value="C:plasma membrane"/>
    <property type="evidence" value="ECO:0007669"/>
    <property type="project" value="TreeGrafter"/>
</dbReference>